<proteinExistence type="predicted"/>
<reference evidence="3 4" key="2">
    <citation type="journal article" date="2015" name="MBio">
        <title>Genome-Resolved Metagenomic Analysis Reveals Roles for Candidate Phyla and Other Microbial Community Members in Biogeochemical Transformations in Oil Reservoirs.</title>
        <authorList>
            <person name="Hu P."/>
            <person name="Tom L."/>
            <person name="Singh A."/>
            <person name="Thomas B.C."/>
            <person name="Baker B.J."/>
            <person name="Piceno Y.M."/>
            <person name="Andersen G.L."/>
            <person name="Banfield J.F."/>
        </authorList>
    </citation>
    <scope>NUCLEOTIDE SEQUENCE [LARGE SCALE GENOMIC DNA]</scope>
</reference>
<dbReference type="AlphaFoldDB" id="A0A101DZX8"/>
<evidence type="ECO:0000313" key="3">
    <source>
        <dbReference type="Proteomes" id="UP000054015"/>
    </source>
</evidence>
<organism evidence="2 3">
    <name type="scientific">Archaeoglobus fulgidus</name>
    <dbReference type="NCBI Taxonomy" id="2234"/>
    <lineage>
        <taxon>Archaea</taxon>
        <taxon>Methanobacteriati</taxon>
        <taxon>Methanobacteriota</taxon>
        <taxon>Archaeoglobi</taxon>
        <taxon>Archaeoglobales</taxon>
        <taxon>Archaeoglobaceae</taxon>
        <taxon>Archaeoglobus</taxon>
    </lineage>
</organism>
<evidence type="ECO:0000313" key="1">
    <source>
        <dbReference type="EMBL" id="KUJ92742.1"/>
    </source>
</evidence>
<dbReference type="EMBL" id="LGEQ01000052">
    <property type="protein sequence ID" value="KUJ92742.1"/>
    <property type="molecule type" value="Genomic_DNA"/>
</dbReference>
<evidence type="ECO:0000313" key="4">
    <source>
        <dbReference type="Proteomes" id="UP000054307"/>
    </source>
</evidence>
<protein>
    <submittedName>
        <fullName evidence="2">Uncharacterized protein</fullName>
    </submittedName>
</protein>
<sequence length="72" mass="8303">MSGDTELLKAIYDELKIREELKKLSSKIELLEAGMIQEEEISEEEAKELDRLVEETKKNGIPWEKLKAELGL</sequence>
<dbReference type="Proteomes" id="UP000054307">
    <property type="component" value="Unassembled WGS sequence"/>
</dbReference>
<reference evidence="2" key="1">
    <citation type="journal article" date="2015" name="MBio">
        <title>Genome-resolved metagenomic analysis reveals roles for candidate phyla and other microbial community members in biogeochemical transformations in oil reservoirs.</title>
        <authorList>
            <person name="Hu P."/>
            <person name="Tom L."/>
            <person name="Singh A."/>
            <person name="Thomas B.C."/>
            <person name="Baker B.J."/>
            <person name="Piceno Y.M."/>
            <person name="Andersen G.L."/>
            <person name="Banfield J.F."/>
        </authorList>
    </citation>
    <scope>NUCLEOTIDE SEQUENCE [LARGE SCALE GENOMIC DNA]</scope>
    <source>
        <strain evidence="2">49_2300</strain>
        <strain evidence="1">49_95</strain>
    </source>
</reference>
<accession>A0A101DZX8</accession>
<evidence type="ECO:0000313" key="2">
    <source>
        <dbReference type="EMBL" id="KUK06004.1"/>
    </source>
</evidence>
<name>A0A101DZX8_ARCFL</name>
<dbReference type="EMBL" id="LGEX01000060">
    <property type="protein sequence ID" value="KUK06004.1"/>
    <property type="molecule type" value="Genomic_DNA"/>
</dbReference>
<dbReference type="Proteomes" id="UP000054015">
    <property type="component" value="Unassembled WGS sequence"/>
</dbReference>
<dbReference type="PATRIC" id="fig|2234.6.peg.834"/>
<gene>
    <name evidence="1" type="ORF">XD40_2060</name>
    <name evidence="2" type="ORF">XD48_1763</name>
</gene>
<comment type="caution">
    <text evidence="2">The sequence shown here is derived from an EMBL/GenBank/DDBJ whole genome shotgun (WGS) entry which is preliminary data.</text>
</comment>